<dbReference type="GO" id="GO:0000011">
    <property type="term" value="P:vacuole inheritance"/>
    <property type="evidence" value="ECO:0007669"/>
    <property type="project" value="UniProtKB-UniRule"/>
</dbReference>
<dbReference type="PANTHER" id="PTHR47249:SF1">
    <property type="entry name" value="VACUOLAR PROTEIN 8"/>
    <property type="match status" value="1"/>
</dbReference>
<comment type="function">
    <text evidence="7 10">Functions in both vacuole inheritance and protein targeting from the cytoplasm to vacuole.</text>
</comment>
<feature type="repeat" description="ARM" evidence="9">
    <location>
        <begin position="214"/>
        <end position="256"/>
    </location>
</feature>
<feature type="repeat" description="ARM" evidence="9">
    <location>
        <begin position="298"/>
        <end position="340"/>
    </location>
</feature>
<evidence type="ECO:0000256" key="6">
    <source>
        <dbReference type="ARBA" id="ARBA00023288"/>
    </source>
</evidence>
<keyword evidence="13" id="KW-1185">Reference proteome</keyword>
<evidence type="ECO:0000256" key="4">
    <source>
        <dbReference type="ARBA" id="ARBA00022737"/>
    </source>
</evidence>
<feature type="compositionally biased region" description="Polar residues" evidence="11">
    <location>
        <begin position="1080"/>
        <end position="1090"/>
    </location>
</feature>
<feature type="compositionally biased region" description="Polar residues" evidence="11">
    <location>
        <begin position="880"/>
        <end position="890"/>
    </location>
</feature>
<dbReference type="EMBL" id="JAAABM010000004">
    <property type="protein sequence ID" value="KAF7678520.1"/>
    <property type="molecule type" value="Genomic_DNA"/>
</dbReference>
<sequence>MGISDVCYRFFCCGGRSRDSIYDPVLADSEREAVADLLGFLENRAETDFFSGEPLRALSTLVYSDNIDLQRSASLTFAEITERDVREVDRDTLEPILFLLQNPDIEVQRAASAALGNLAVNTENKVAIVALGGLAPLIKQMNSPNVEVQCNAVGCITNLATHEDNKAKIARSGALQPLTRLAKSKDMRVQRNATGALLNMTHSDDNRQQLVNAGAIPVLVQLLSSSDVDVQYYCTTALSNIAVDASNRAKLAQTEGRLVGSLVHLMESSSPKVQCQAALALRNLASDERYQLEIVRARGLPSLLRLLQSSYLPLILSAVACIRNISIHPANESPIIEAGFLKPLVDLLGSTDNDEIQCHAISTLRNLAASSDKNKQLVLEAGAVQKCKSLVLNVRLPVQSEMTAAIAVLALSEELKPHLLNLGVFDVLIPLTESESIEVQGNSAAALGNLSSKVGDYSIFIQNWTEPAGGIHGYLRRFLASGDPTFQHIAIWTLLQLLESEDQQLMEHIGKSNEIIDMVTDIAERNIESDDEDNEDGEGEVVTLARRSMPPKPRGRGSTRARGSGRGGAAAGRATADTSESTDAIPQSTAPADASEAPIEPVVPKQEDGDAKPVIIGQGPLATAEPQASEAPSATVSAVASPQPDAEPAARAPVQRLGSLQGSVPPSRSASPSVRGRGGTTRGKRGVKTPAFTGRRSKEERDAIAKELAARDRERTKEQVAADKRREAEAAKAARREASKLKNARGGFSGVASGPFSLGSSKEDRKNSSNRGFSGFGSGSGSRAERVKNEDGSYGGSGSRSGGGGGGGSGGGSSIKREDGGLVSSDDEDLADIPRRDIDLIEISSDEDETKAKSAPSQRGPRTALPVRIGRKEHQERTIGINTEASSETSAKILEQAESSGQAPKNVASEQTSRKPKNKSKDVEITGSRKQFKGVWHDSEDSDVVVKTEPTSEDENMVDAEQVGLSDAPAQSSEKQEPSSPNAERKPKLKKKSIAEPVLQTDEDRAEWARFQSNLRHIRAELGPEEMPQVDGSGDVPMTDAANTEKKPTVRDNNVYLFQIPPLMPAVEPPSIKKEAPDPQSASLPTQPSVKTDPKIKVEEGSFSDPSARPKEGVRFGSGLVGKLRVHESGRTTLDWGGTSYELTPGNKASFLQEVASLNMRPENERAAPEDAGEAISLGRVKGKFVVVPNWGEMLG</sequence>
<dbReference type="InterPro" id="IPR000225">
    <property type="entry name" value="Armadillo"/>
</dbReference>
<protein>
    <recommendedName>
        <fullName evidence="8 10">Vacuolar protein 8</fullName>
    </recommendedName>
</protein>
<dbReference type="FunFam" id="1.25.10.10:FF:000243">
    <property type="entry name" value="Putative Vacuolar protein 8"/>
    <property type="match status" value="1"/>
</dbReference>
<dbReference type="Pfam" id="PF05132">
    <property type="entry name" value="RNA_pol_Rpc4"/>
    <property type="match status" value="1"/>
</dbReference>
<dbReference type="GO" id="GO:0005666">
    <property type="term" value="C:RNA polymerase III complex"/>
    <property type="evidence" value="ECO:0007669"/>
    <property type="project" value="InterPro"/>
</dbReference>
<feature type="repeat" description="ARM" evidence="9">
    <location>
        <begin position="173"/>
        <end position="215"/>
    </location>
</feature>
<accession>A0A8H7B8T2</accession>
<dbReference type="FunFam" id="1.25.10.10:FF:000095">
    <property type="entry name" value="Vacuolar protein 8"/>
    <property type="match status" value="1"/>
</dbReference>
<reference evidence="12" key="1">
    <citation type="submission" date="2020-01" db="EMBL/GenBank/DDBJ databases">
        <authorList>
            <person name="Feng Z.H.Z."/>
        </authorList>
    </citation>
    <scope>NUCLEOTIDE SEQUENCE</scope>
    <source>
        <strain evidence="12">CBS107.38</strain>
    </source>
</reference>
<name>A0A8H7B8T2_9PLEO</name>
<proteinExistence type="inferred from homology"/>
<dbReference type="AlphaFoldDB" id="A0A8H7B8T2"/>
<evidence type="ECO:0000256" key="3">
    <source>
        <dbReference type="ARBA" id="ARBA00022554"/>
    </source>
</evidence>
<dbReference type="Proteomes" id="UP000596902">
    <property type="component" value="Unassembled WGS sequence"/>
</dbReference>
<dbReference type="Gene3D" id="1.25.10.10">
    <property type="entry name" value="Leucine-rich Repeat Variant"/>
    <property type="match status" value="3"/>
</dbReference>
<dbReference type="GO" id="GO:0071562">
    <property type="term" value="P:nucleus-vacuole junction assembly"/>
    <property type="evidence" value="ECO:0007669"/>
    <property type="project" value="InterPro"/>
</dbReference>
<feature type="region of interest" description="Disordered" evidence="11">
    <location>
        <begin position="1020"/>
        <end position="1053"/>
    </location>
</feature>
<dbReference type="PANTHER" id="PTHR47249">
    <property type="entry name" value="VACUOLAR PROTEIN 8"/>
    <property type="match status" value="1"/>
</dbReference>
<evidence type="ECO:0000256" key="9">
    <source>
        <dbReference type="PROSITE-ProRule" id="PRU00259"/>
    </source>
</evidence>
<keyword evidence="5 10" id="KW-0472">Membrane</keyword>
<dbReference type="InterPro" id="IPR045156">
    <property type="entry name" value="Vac8"/>
</dbReference>
<evidence type="ECO:0000256" key="5">
    <source>
        <dbReference type="ARBA" id="ARBA00023136"/>
    </source>
</evidence>
<feature type="compositionally biased region" description="Low complexity" evidence="11">
    <location>
        <begin position="662"/>
        <end position="675"/>
    </location>
</feature>
<evidence type="ECO:0000256" key="2">
    <source>
        <dbReference type="ARBA" id="ARBA00005462"/>
    </source>
</evidence>
<feature type="compositionally biased region" description="Polar residues" evidence="11">
    <location>
        <begin position="897"/>
        <end position="911"/>
    </location>
</feature>
<dbReference type="SMART" id="SM00185">
    <property type="entry name" value="ARM"/>
    <property type="match status" value="9"/>
</dbReference>
<evidence type="ECO:0000313" key="12">
    <source>
        <dbReference type="EMBL" id="KAF7678520.1"/>
    </source>
</evidence>
<evidence type="ECO:0000256" key="1">
    <source>
        <dbReference type="ARBA" id="ARBA00004592"/>
    </source>
</evidence>
<evidence type="ECO:0000256" key="8">
    <source>
        <dbReference type="ARBA" id="ARBA00026209"/>
    </source>
</evidence>
<evidence type="ECO:0000256" key="11">
    <source>
        <dbReference type="SAM" id="MobiDB-lite"/>
    </source>
</evidence>
<organism evidence="12 13">
    <name type="scientific">Alternaria burnsii</name>
    <dbReference type="NCBI Taxonomy" id="1187904"/>
    <lineage>
        <taxon>Eukaryota</taxon>
        <taxon>Fungi</taxon>
        <taxon>Dikarya</taxon>
        <taxon>Ascomycota</taxon>
        <taxon>Pezizomycotina</taxon>
        <taxon>Dothideomycetes</taxon>
        <taxon>Pleosporomycetidae</taxon>
        <taxon>Pleosporales</taxon>
        <taxon>Pleosporineae</taxon>
        <taxon>Pleosporaceae</taxon>
        <taxon>Alternaria</taxon>
        <taxon>Alternaria sect. Alternaria</taxon>
    </lineage>
</organism>
<keyword evidence="4" id="KW-0677">Repeat</keyword>
<dbReference type="GO" id="GO:0006383">
    <property type="term" value="P:transcription by RNA polymerase III"/>
    <property type="evidence" value="ECO:0007669"/>
    <property type="project" value="InterPro"/>
</dbReference>
<dbReference type="InterPro" id="IPR011989">
    <property type="entry name" value="ARM-like"/>
</dbReference>
<feature type="compositionally biased region" description="Basic and acidic residues" evidence="11">
    <location>
        <begin position="696"/>
        <end position="740"/>
    </location>
</feature>
<feature type="region of interest" description="Disordered" evidence="11">
    <location>
        <begin position="1067"/>
        <end position="1116"/>
    </location>
</feature>
<keyword evidence="6" id="KW-0449">Lipoprotein</keyword>
<dbReference type="GO" id="GO:0000329">
    <property type="term" value="C:fungal-type vacuole membrane"/>
    <property type="evidence" value="ECO:0007669"/>
    <property type="project" value="TreeGrafter"/>
</dbReference>
<dbReference type="GeneID" id="62202126"/>
<reference evidence="12" key="2">
    <citation type="submission" date="2020-08" db="EMBL/GenBank/DDBJ databases">
        <title>Draft Genome Sequence of Cumin Blight Pathogen Alternaria burnsii.</title>
        <authorList>
            <person name="Feng Z."/>
        </authorList>
    </citation>
    <scope>NUCLEOTIDE SEQUENCE</scope>
    <source>
        <strain evidence="12">CBS107.38</strain>
    </source>
</reference>
<feature type="repeat" description="ARM" evidence="9">
    <location>
        <begin position="132"/>
        <end position="174"/>
    </location>
</feature>
<dbReference type="SUPFAM" id="SSF48371">
    <property type="entry name" value="ARM repeat"/>
    <property type="match status" value="1"/>
</dbReference>
<comment type="subcellular location">
    <subcellularLocation>
        <location evidence="1 10">Vacuole membrane</location>
        <topology evidence="1 10">Lipid-anchor</topology>
    </subcellularLocation>
</comment>
<evidence type="ECO:0000256" key="7">
    <source>
        <dbReference type="ARBA" id="ARBA00024821"/>
    </source>
</evidence>
<feature type="compositionally biased region" description="Acidic residues" evidence="11">
    <location>
        <begin position="529"/>
        <end position="539"/>
    </location>
</feature>
<feature type="compositionally biased region" description="Polar residues" evidence="11">
    <location>
        <begin position="577"/>
        <end position="590"/>
    </location>
</feature>
<feature type="repeat" description="ARM" evidence="9">
    <location>
        <begin position="257"/>
        <end position="299"/>
    </location>
</feature>
<dbReference type="GO" id="GO:0000045">
    <property type="term" value="P:autophagosome assembly"/>
    <property type="evidence" value="ECO:0007669"/>
    <property type="project" value="TreeGrafter"/>
</dbReference>
<evidence type="ECO:0000256" key="10">
    <source>
        <dbReference type="RuleBase" id="RU369097"/>
    </source>
</evidence>
<dbReference type="RefSeq" id="XP_038788655.1">
    <property type="nucleotide sequence ID" value="XM_038928948.1"/>
</dbReference>
<feature type="compositionally biased region" description="Low complexity" evidence="11">
    <location>
        <begin position="628"/>
        <end position="642"/>
    </location>
</feature>
<comment type="similarity">
    <text evidence="2 10">Belongs to the beta-catenin family.</text>
</comment>
<dbReference type="GO" id="GO:0003677">
    <property type="term" value="F:DNA binding"/>
    <property type="evidence" value="ECO:0007669"/>
    <property type="project" value="InterPro"/>
</dbReference>
<comment type="caution">
    <text evidence="12">The sequence shown here is derived from an EMBL/GenBank/DDBJ whole genome shotgun (WGS) entry which is preliminary data.</text>
</comment>
<feature type="repeat" description="ARM" evidence="9">
    <location>
        <begin position="339"/>
        <end position="382"/>
    </location>
</feature>
<dbReference type="GO" id="GO:0043495">
    <property type="term" value="F:protein-membrane adaptor activity"/>
    <property type="evidence" value="ECO:0007669"/>
    <property type="project" value="InterPro"/>
</dbReference>
<keyword evidence="3 10" id="KW-0926">Vacuole</keyword>
<feature type="compositionally biased region" description="Polar residues" evidence="11">
    <location>
        <begin position="969"/>
        <end position="982"/>
    </location>
</feature>
<feature type="compositionally biased region" description="Gly residues" evidence="11">
    <location>
        <begin position="793"/>
        <end position="813"/>
    </location>
</feature>
<evidence type="ECO:0000313" key="13">
    <source>
        <dbReference type="Proteomes" id="UP000596902"/>
    </source>
</evidence>
<feature type="region of interest" description="Disordered" evidence="11">
    <location>
        <begin position="526"/>
        <end position="1005"/>
    </location>
</feature>
<feature type="repeat" description="ARM" evidence="9">
    <location>
        <begin position="91"/>
        <end position="133"/>
    </location>
</feature>
<dbReference type="InterPro" id="IPR007811">
    <property type="entry name" value="RPC4"/>
</dbReference>
<dbReference type="PROSITE" id="PS50176">
    <property type="entry name" value="ARM_REPEAT"/>
    <property type="match status" value="7"/>
</dbReference>
<gene>
    <name evidence="12" type="ORF">GT037_003901</name>
</gene>
<dbReference type="InterPro" id="IPR016024">
    <property type="entry name" value="ARM-type_fold"/>
</dbReference>
<dbReference type="Pfam" id="PF00514">
    <property type="entry name" value="Arm"/>
    <property type="match status" value="6"/>
</dbReference>